<dbReference type="Proteomes" id="UP000015105">
    <property type="component" value="Chromosome 3D"/>
</dbReference>
<keyword evidence="3" id="KW-1185">Reference proteome</keyword>
<reference evidence="2" key="5">
    <citation type="journal article" date="2021" name="G3 (Bethesda)">
        <title>Aegilops tauschii genome assembly Aet v5.0 features greater sequence contiguity and improved annotation.</title>
        <authorList>
            <person name="Wang L."/>
            <person name="Zhu T."/>
            <person name="Rodriguez J.C."/>
            <person name="Deal K.R."/>
            <person name="Dubcovsky J."/>
            <person name="McGuire P.E."/>
            <person name="Lux T."/>
            <person name="Spannagl M."/>
            <person name="Mayer K.F.X."/>
            <person name="Baldrich P."/>
            <person name="Meyers B.C."/>
            <person name="Huo N."/>
            <person name="Gu Y.Q."/>
            <person name="Zhou H."/>
            <person name="Devos K.M."/>
            <person name="Bennetzen J.L."/>
            <person name="Unver T."/>
            <person name="Budak H."/>
            <person name="Gulick P.J."/>
            <person name="Galiba G."/>
            <person name="Kalapos B."/>
            <person name="Nelson D.R."/>
            <person name="Li P."/>
            <person name="You F.M."/>
            <person name="Luo M.C."/>
            <person name="Dvorak J."/>
        </authorList>
    </citation>
    <scope>NUCLEOTIDE SEQUENCE [LARGE SCALE GENOMIC DNA]</scope>
    <source>
        <strain evidence="2">cv. AL8/78</strain>
    </source>
</reference>
<reference evidence="2" key="4">
    <citation type="submission" date="2019-03" db="UniProtKB">
        <authorList>
            <consortium name="EnsemblPlants"/>
        </authorList>
    </citation>
    <scope>IDENTIFICATION</scope>
</reference>
<protein>
    <submittedName>
        <fullName evidence="2">Uncharacterized protein</fullName>
    </submittedName>
</protein>
<name>A0A453FHP5_AEGTS</name>
<evidence type="ECO:0000313" key="3">
    <source>
        <dbReference type="Proteomes" id="UP000015105"/>
    </source>
</evidence>
<reference evidence="2" key="3">
    <citation type="journal article" date="2017" name="Nature">
        <title>Genome sequence of the progenitor of the wheat D genome Aegilops tauschii.</title>
        <authorList>
            <person name="Luo M.C."/>
            <person name="Gu Y.Q."/>
            <person name="Puiu D."/>
            <person name="Wang H."/>
            <person name="Twardziok S.O."/>
            <person name="Deal K.R."/>
            <person name="Huo N."/>
            <person name="Zhu T."/>
            <person name="Wang L."/>
            <person name="Wang Y."/>
            <person name="McGuire P.E."/>
            <person name="Liu S."/>
            <person name="Long H."/>
            <person name="Ramasamy R.K."/>
            <person name="Rodriguez J.C."/>
            <person name="Van S.L."/>
            <person name="Yuan L."/>
            <person name="Wang Z."/>
            <person name="Xia Z."/>
            <person name="Xiao L."/>
            <person name="Anderson O.D."/>
            <person name="Ouyang S."/>
            <person name="Liang Y."/>
            <person name="Zimin A.V."/>
            <person name="Pertea G."/>
            <person name="Qi P."/>
            <person name="Bennetzen J.L."/>
            <person name="Dai X."/>
            <person name="Dawson M.W."/>
            <person name="Muller H.G."/>
            <person name="Kugler K."/>
            <person name="Rivarola-Duarte L."/>
            <person name="Spannagl M."/>
            <person name="Mayer K.F.X."/>
            <person name="Lu F.H."/>
            <person name="Bevan M.W."/>
            <person name="Leroy P."/>
            <person name="Li P."/>
            <person name="You F.M."/>
            <person name="Sun Q."/>
            <person name="Liu Z."/>
            <person name="Lyons E."/>
            <person name="Wicker T."/>
            <person name="Salzberg S.L."/>
            <person name="Devos K.M."/>
            <person name="Dvorak J."/>
        </authorList>
    </citation>
    <scope>NUCLEOTIDE SEQUENCE [LARGE SCALE GENOMIC DNA]</scope>
    <source>
        <strain evidence="2">cv. AL8/78</strain>
    </source>
</reference>
<evidence type="ECO:0000313" key="2">
    <source>
        <dbReference type="EnsemblPlants" id="AET3Gv20679000.1"/>
    </source>
</evidence>
<dbReference type="AlphaFoldDB" id="A0A453FHP5"/>
<feature type="region of interest" description="Disordered" evidence="1">
    <location>
        <begin position="1"/>
        <end position="25"/>
    </location>
</feature>
<reference evidence="3" key="2">
    <citation type="journal article" date="2017" name="Nat. Plants">
        <title>The Aegilops tauschii genome reveals multiple impacts of transposons.</title>
        <authorList>
            <person name="Zhao G."/>
            <person name="Zou C."/>
            <person name="Li K."/>
            <person name="Wang K."/>
            <person name="Li T."/>
            <person name="Gao L."/>
            <person name="Zhang X."/>
            <person name="Wang H."/>
            <person name="Yang Z."/>
            <person name="Liu X."/>
            <person name="Jiang W."/>
            <person name="Mao L."/>
            <person name="Kong X."/>
            <person name="Jiao Y."/>
            <person name="Jia J."/>
        </authorList>
    </citation>
    <scope>NUCLEOTIDE SEQUENCE [LARGE SCALE GENOMIC DNA]</scope>
    <source>
        <strain evidence="3">cv. AL8/78</strain>
    </source>
</reference>
<accession>A0A453FHP5</accession>
<feature type="compositionally biased region" description="Pro residues" evidence="1">
    <location>
        <begin position="1"/>
        <end position="13"/>
    </location>
</feature>
<evidence type="ECO:0000256" key="1">
    <source>
        <dbReference type="SAM" id="MobiDB-lite"/>
    </source>
</evidence>
<proteinExistence type="predicted"/>
<dbReference type="Gramene" id="AET3Gv20679000.1">
    <property type="protein sequence ID" value="AET3Gv20679000.1"/>
    <property type="gene ID" value="AET3Gv20679000"/>
</dbReference>
<dbReference type="EnsemblPlants" id="AET3Gv20679000.1">
    <property type="protein sequence ID" value="AET3Gv20679000.1"/>
    <property type="gene ID" value="AET3Gv20679000"/>
</dbReference>
<sequence>SPNPSPPPHPKPLTPSTSSSNGIAAHQAKLLARVSHPLPRIAC</sequence>
<reference evidence="3" key="1">
    <citation type="journal article" date="2014" name="Science">
        <title>Ancient hybridizations among the ancestral genomes of bread wheat.</title>
        <authorList>
            <consortium name="International Wheat Genome Sequencing Consortium,"/>
            <person name="Marcussen T."/>
            <person name="Sandve S.R."/>
            <person name="Heier L."/>
            <person name="Spannagl M."/>
            <person name="Pfeifer M."/>
            <person name="Jakobsen K.S."/>
            <person name="Wulff B.B."/>
            <person name="Steuernagel B."/>
            <person name="Mayer K.F."/>
            <person name="Olsen O.A."/>
        </authorList>
    </citation>
    <scope>NUCLEOTIDE SEQUENCE [LARGE SCALE GENOMIC DNA]</scope>
    <source>
        <strain evidence="3">cv. AL8/78</strain>
    </source>
</reference>
<organism evidence="2 3">
    <name type="scientific">Aegilops tauschii subsp. strangulata</name>
    <name type="common">Goatgrass</name>
    <dbReference type="NCBI Taxonomy" id="200361"/>
    <lineage>
        <taxon>Eukaryota</taxon>
        <taxon>Viridiplantae</taxon>
        <taxon>Streptophyta</taxon>
        <taxon>Embryophyta</taxon>
        <taxon>Tracheophyta</taxon>
        <taxon>Spermatophyta</taxon>
        <taxon>Magnoliopsida</taxon>
        <taxon>Liliopsida</taxon>
        <taxon>Poales</taxon>
        <taxon>Poaceae</taxon>
        <taxon>BOP clade</taxon>
        <taxon>Pooideae</taxon>
        <taxon>Triticodae</taxon>
        <taxon>Triticeae</taxon>
        <taxon>Triticinae</taxon>
        <taxon>Aegilops</taxon>
    </lineage>
</organism>